<dbReference type="InterPro" id="IPR035969">
    <property type="entry name" value="Rab-GAP_TBC_sf"/>
</dbReference>
<protein>
    <submittedName>
        <fullName evidence="3">GTPase-activating protein</fullName>
    </submittedName>
</protein>
<dbReference type="FunFam" id="1.10.8.270:FF:000022">
    <property type="entry name" value="Ypt/Rab-GAP domain of gyp1p superfamily protein"/>
    <property type="match status" value="1"/>
</dbReference>
<feature type="compositionally biased region" description="Acidic residues" evidence="1">
    <location>
        <begin position="268"/>
        <end position="282"/>
    </location>
</feature>
<comment type="caution">
    <text evidence="3">The sequence shown here is derived from an EMBL/GenBank/DDBJ whole genome shotgun (WGS) entry which is preliminary data.</text>
</comment>
<feature type="domain" description="Rab-GAP TBC" evidence="2">
    <location>
        <begin position="122"/>
        <end position="500"/>
    </location>
</feature>
<gene>
    <name evidence="3" type="ORF">LIER_28170</name>
</gene>
<feature type="compositionally biased region" description="Low complexity" evidence="1">
    <location>
        <begin position="17"/>
        <end position="45"/>
    </location>
</feature>
<accession>A0AAV3RFT9</accession>
<evidence type="ECO:0000256" key="1">
    <source>
        <dbReference type="SAM" id="MobiDB-lite"/>
    </source>
</evidence>
<dbReference type="Pfam" id="PF00566">
    <property type="entry name" value="RabGAP-TBC"/>
    <property type="match status" value="1"/>
</dbReference>
<dbReference type="Proteomes" id="UP001454036">
    <property type="component" value="Unassembled WGS sequence"/>
</dbReference>
<keyword evidence="4" id="KW-1185">Reference proteome</keyword>
<dbReference type="FunFam" id="1.10.472.80:FF:000014">
    <property type="entry name" value="GTPase-activating protein gyp7 isoform X1"/>
    <property type="match status" value="1"/>
</dbReference>
<organism evidence="3 4">
    <name type="scientific">Lithospermum erythrorhizon</name>
    <name type="common">Purple gromwell</name>
    <name type="synonym">Lithospermum officinale var. erythrorhizon</name>
    <dbReference type="NCBI Taxonomy" id="34254"/>
    <lineage>
        <taxon>Eukaryota</taxon>
        <taxon>Viridiplantae</taxon>
        <taxon>Streptophyta</taxon>
        <taxon>Embryophyta</taxon>
        <taxon>Tracheophyta</taxon>
        <taxon>Spermatophyta</taxon>
        <taxon>Magnoliopsida</taxon>
        <taxon>eudicotyledons</taxon>
        <taxon>Gunneridae</taxon>
        <taxon>Pentapetalae</taxon>
        <taxon>asterids</taxon>
        <taxon>lamiids</taxon>
        <taxon>Boraginales</taxon>
        <taxon>Boraginaceae</taxon>
        <taxon>Boraginoideae</taxon>
        <taxon>Lithospermeae</taxon>
        <taxon>Lithospermum</taxon>
    </lineage>
</organism>
<dbReference type="SMART" id="SM00164">
    <property type="entry name" value="TBC"/>
    <property type="match status" value="1"/>
</dbReference>
<dbReference type="AlphaFoldDB" id="A0AAV3RFT9"/>
<dbReference type="PANTHER" id="PTHR22957:SF642">
    <property type="entry name" value="GTPASE-ACTIVATING PROTEIN GYP7-LIKE"/>
    <property type="match status" value="1"/>
</dbReference>
<feature type="compositionally biased region" description="Low complexity" evidence="1">
    <location>
        <begin position="60"/>
        <end position="70"/>
    </location>
</feature>
<feature type="compositionally biased region" description="Low complexity" evidence="1">
    <location>
        <begin position="185"/>
        <end position="194"/>
    </location>
</feature>
<feature type="region of interest" description="Disordered" evidence="1">
    <location>
        <begin position="60"/>
        <end position="89"/>
    </location>
</feature>
<feature type="compositionally biased region" description="Basic residues" evidence="1">
    <location>
        <begin position="7"/>
        <end position="16"/>
    </location>
</feature>
<evidence type="ECO:0000313" key="4">
    <source>
        <dbReference type="Proteomes" id="UP001454036"/>
    </source>
</evidence>
<feature type="region of interest" description="Disordered" evidence="1">
    <location>
        <begin position="238"/>
        <end position="302"/>
    </location>
</feature>
<feature type="region of interest" description="Disordered" evidence="1">
    <location>
        <begin position="173"/>
        <end position="203"/>
    </location>
</feature>
<dbReference type="EMBL" id="BAABME010009284">
    <property type="protein sequence ID" value="GAA0174878.1"/>
    <property type="molecule type" value="Genomic_DNA"/>
</dbReference>
<dbReference type="Gene3D" id="1.10.8.270">
    <property type="entry name" value="putative rabgap domain of human tbc1 domain family member 14 like domains"/>
    <property type="match status" value="1"/>
</dbReference>
<dbReference type="PANTHER" id="PTHR22957">
    <property type="entry name" value="TBC1 DOMAIN FAMILY MEMBER GTPASE-ACTIVATING PROTEIN"/>
    <property type="match status" value="1"/>
</dbReference>
<dbReference type="InterPro" id="IPR000195">
    <property type="entry name" value="Rab-GAP-TBC_dom"/>
</dbReference>
<evidence type="ECO:0000313" key="3">
    <source>
        <dbReference type="EMBL" id="GAA0174878.1"/>
    </source>
</evidence>
<dbReference type="Gene3D" id="1.10.472.80">
    <property type="entry name" value="Ypt/Rab-GAP domain of gyp1p, domain 3"/>
    <property type="match status" value="1"/>
</dbReference>
<proteinExistence type="predicted"/>
<reference evidence="3 4" key="1">
    <citation type="submission" date="2024-01" db="EMBL/GenBank/DDBJ databases">
        <title>The complete chloroplast genome sequence of Lithospermum erythrorhizon: insights into the phylogenetic relationship among Boraginaceae species and the maternal lineages of purple gromwells.</title>
        <authorList>
            <person name="Okada T."/>
            <person name="Watanabe K."/>
        </authorList>
    </citation>
    <scope>NUCLEOTIDE SEQUENCE [LARGE SCALE GENOMIC DNA]</scope>
</reference>
<dbReference type="SUPFAM" id="SSF47923">
    <property type="entry name" value="Ypt/Rab-GAP domain of gyp1p"/>
    <property type="match status" value="2"/>
</dbReference>
<feature type="region of interest" description="Disordered" evidence="1">
    <location>
        <begin position="1"/>
        <end position="45"/>
    </location>
</feature>
<dbReference type="PROSITE" id="PS50086">
    <property type="entry name" value="TBC_RABGAP"/>
    <property type="match status" value="1"/>
</dbReference>
<sequence length="582" mass="65442">MLIQHKPLMRVLRRSHTSVTASPAPSDSSASQSTGMAASGSSSSSPWVHLRSVLFVATSSSSSSSSHSSSPLCGDRGNLKSPWSRRRRKHVLKPKQWKHLFDADGRLSDGGAKLLKKVRSGGVDPSIRSEVWPFLLGVYDVKSSKDERHTIKVQKRKEYVNLRRKCRQIIKQGEKSFKHKGSSGSGNINNEGSGDFSQVLDSPGLEEVSSARCSLSVDGASSACEDYDRSSSNLLTLRTSSTIAEEENDDDEEDDRSSVVNLTTISEGETESSDSDTSEELEDTKPLLGQHESEESDVDEQGESYFRKSVSMPRTQTVEDFSTWQRIIRLDAIRANSEWIIYSPSQAAVSEVKARRMAENVGLKDYNHLEPCKIFHAARLVAILEAYALFDSEIGYCQGMSDLLSPILSVMEKDHEAFWCFVGFMRKARHNFRLDEVGIRKQLAIVSKIIKCKDSHLYRHLEKLEAEDCFFVYRMVVVLFRRELNFEQTLCLWEVMWADQAAVRAGIAKSSWGRIRLRAPPTDDLLLYAIAAGVLQRRKQIIEKYSSMEEIMKECNSMAGQLDVWKLLDDAHDLVVTLHDKV</sequence>
<feature type="compositionally biased region" description="Acidic residues" evidence="1">
    <location>
        <begin position="244"/>
        <end position="255"/>
    </location>
</feature>
<name>A0AAV3RFT9_LITER</name>
<dbReference type="GO" id="GO:0005096">
    <property type="term" value="F:GTPase activator activity"/>
    <property type="evidence" value="ECO:0007669"/>
    <property type="project" value="TreeGrafter"/>
</dbReference>
<evidence type="ECO:0000259" key="2">
    <source>
        <dbReference type="PROSITE" id="PS50086"/>
    </source>
</evidence>